<organism evidence="2 3">
    <name type="scientific">Lacicoccus qingdaonensis</name>
    <dbReference type="NCBI Taxonomy" id="576118"/>
    <lineage>
        <taxon>Bacteria</taxon>
        <taxon>Bacillati</taxon>
        <taxon>Bacillota</taxon>
        <taxon>Bacilli</taxon>
        <taxon>Bacillales</taxon>
        <taxon>Salinicoccaceae</taxon>
        <taxon>Lacicoccus</taxon>
    </lineage>
</organism>
<keyword evidence="1" id="KW-1133">Transmembrane helix</keyword>
<evidence type="ECO:0000256" key="1">
    <source>
        <dbReference type="SAM" id="Phobius"/>
    </source>
</evidence>
<sequence length="139" mass="15784">MNIQVKRKYSRLDSVTPTAIKINGRKVDEIKKGEEKIIGLPDENAEISLLPVFEKVKAVPVKDGDIVMISRRTIHYILQFVALFLAIAPGVMMAINIEYWPYLIFFIIAVGIVFIIDFIIKTYKIEVIGNSKSDEVSKK</sequence>
<evidence type="ECO:0000313" key="3">
    <source>
        <dbReference type="Proteomes" id="UP000199008"/>
    </source>
</evidence>
<feature type="transmembrane region" description="Helical" evidence="1">
    <location>
        <begin position="76"/>
        <end position="95"/>
    </location>
</feature>
<evidence type="ECO:0008006" key="4">
    <source>
        <dbReference type="Google" id="ProtNLM"/>
    </source>
</evidence>
<feature type="transmembrane region" description="Helical" evidence="1">
    <location>
        <begin position="101"/>
        <end position="120"/>
    </location>
</feature>
<accession>A0A1G9HC41</accession>
<dbReference type="EMBL" id="FNFY01000022">
    <property type="protein sequence ID" value="SDL10591.1"/>
    <property type="molecule type" value="Genomic_DNA"/>
</dbReference>
<reference evidence="3" key="1">
    <citation type="submission" date="2016-10" db="EMBL/GenBank/DDBJ databases">
        <authorList>
            <person name="Varghese N."/>
            <person name="Submissions S."/>
        </authorList>
    </citation>
    <scope>NUCLEOTIDE SEQUENCE [LARGE SCALE GENOMIC DNA]</scope>
    <source>
        <strain evidence="3">CGMCC 1.8895</strain>
    </source>
</reference>
<gene>
    <name evidence="2" type="ORF">SAMN05216216_12221</name>
</gene>
<dbReference type="STRING" id="576118.SAMN05216216_12221"/>
<keyword evidence="3" id="KW-1185">Reference proteome</keyword>
<keyword evidence="1" id="KW-0812">Transmembrane</keyword>
<evidence type="ECO:0000313" key="2">
    <source>
        <dbReference type="EMBL" id="SDL10591.1"/>
    </source>
</evidence>
<keyword evidence="1" id="KW-0472">Membrane</keyword>
<dbReference type="Proteomes" id="UP000199008">
    <property type="component" value="Unassembled WGS sequence"/>
</dbReference>
<protein>
    <recommendedName>
        <fullName evidence="4">Positive regulator of sigma(E), RseC/MucC</fullName>
    </recommendedName>
</protein>
<proteinExistence type="predicted"/>
<dbReference type="AlphaFoldDB" id="A0A1G9HC41"/>
<name>A0A1G9HC41_9BACL</name>
<dbReference type="OrthoDB" id="2389766at2"/>
<dbReference type="RefSeq" id="WP_092987356.1">
    <property type="nucleotide sequence ID" value="NZ_FNFY01000022.1"/>
</dbReference>